<evidence type="ECO:0000256" key="3">
    <source>
        <dbReference type="ARBA" id="ARBA00022840"/>
    </source>
</evidence>
<dbReference type="OrthoDB" id="9808272at2"/>
<evidence type="ECO:0000313" key="5">
    <source>
        <dbReference type="EMBL" id="TWH81021.1"/>
    </source>
</evidence>
<keyword evidence="3" id="KW-0067">ATP-binding</keyword>
<evidence type="ECO:0000256" key="1">
    <source>
        <dbReference type="ARBA" id="ARBA00006611"/>
    </source>
</evidence>
<dbReference type="SUPFAM" id="SSF52540">
    <property type="entry name" value="P-loop containing nucleoside triphosphate hydrolases"/>
    <property type="match status" value="1"/>
</dbReference>
<dbReference type="GO" id="GO:0005886">
    <property type="term" value="C:plasma membrane"/>
    <property type="evidence" value="ECO:0007669"/>
    <property type="project" value="TreeGrafter"/>
</dbReference>
<dbReference type="GO" id="GO:0016887">
    <property type="term" value="F:ATP hydrolysis activity"/>
    <property type="evidence" value="ECO:0007669"/>
    <property type="project" value="TreeGrafter"/>
</dbReference>
<accession>A0A562JCZ1</accession>
<dbReference type="Proteomes" id="UP000318667">
    <property type="component" value="Unassembled WGS sequence"/>
</dbReference>
<protein>
    <submittedName>
        <fullName evidence="5">Competence protein ComGA</fullName>
    </submittedName>
</protein>
<comment type="caution">
    <text evidence="5">The sequence shown here is derived from an EMBL/GenBank/DDBJ whole genome shotgun (WGS) entry which is preliminary data.</text>
</comment>
<dbReference type="InterPro" id="IPR003593">
    <property type="entry name" value="AAA+_ATPase"/>
</dbReference>
<dbReference type="CDD" id="cd01129">
    <property type="entry name" value="PulE-GspE-like"/>
    <property type="match status" value="1"/>
</dbReference>
<dbReference type="Gene3D" id="3.40.50.300">
    <property type="entry name" value="P-loop containing nucleotide triphosphate hydrolases"/>
    <property type="match status" value="1"/>
</dbReference>
<organism evidence="5 6">
    <name type="scientific">Cytobacillus oceanisediminis</name>
    <dbReference type="NCBI Taxonomy" id="665099"/>
    <lineage>
        <taxon>Bacteria</taxon>
        <taxon>Bacillati</taxon>
        <taxon>Bacillota</taxon>
        <taxon>Bacilli</taxon>
        <taxon>Bacillales</taxon>
        <taxon>Bacillaceae</taxon>
        <taxon>Cytobacillus</taxon>
    </lineage>
</organism>
<sequence length="356" mass="40135">MSTIERMAERIIKDAIRCHASDIHIIPRRKDTLIQLRFGSKLAPRLYLPKEECDRLISHFKFTASMDIGEKRRPQSGAYSLEIDGQMIGLRFSTLPSSHNESLVIRILPQQEQIPFFQISLFPNMTRKMLALLKHAHGLIIFTGPTGSGKTTTLYSLLNETSHMFHRNVITLEDPIEKVNDMVLQVQVNEKAGVSYAAGLKAILRHDPDIIMVGEIRDAETAKIAVRAALTGHLVLSTMHTRDAKGAVYRLAEFGVNMLEIEQTLVAVTAQRLVELTCPYCEGECSSYCYGYGRWKRASVFELLAGRALNASIKEVRGEVNDVKYRTLKEVITKGIALGYIKESEYSRWVHDNEAT</sequence>
<dbReference type="GO" id="GO:0005524">
    <property type="term" value="F:ATP binding"/>
    <property type="evidence" value="ECO:0007669"/>
    <property type="project" value="UniProtKB-KW"/>
</dbReference>
<dbReference type="SMART" id="SM00382">
    <property type="entry name" value="AAA"/>
    <property type="match status" value="1"/>
</dbReference>
<dbReference type="InterPro" id="IPR027417">
    <property type="entry name" value="P-loop_NTPase"/>
</dbReference>
<dbReference type="InterPro" id="IPR001482">
    <property type="entry name" value="T2SS/T4SS_dom"/>
</dbReference>
<dbReference type="PANTHER" id="PTHR30258:SF2">
    <property type="entry name" value="COMG OPERON PROTEIN 1"/>
    <property type="match status" value="1"/>
</dbReference>
<reference evidence="5 6" key="1">
    <citation type="journal article" date="2015" name="Stand. Genomic Sci.">
        <title>Genomic Encyclopedia of Bacterial and Archaeal Type Strains, Phase III: the genomes of soil and plant-associated and newly described type strains.</title>
        <authorList>
            <person name="Whitman W.B."/>
            <person name="Woyke T."/>
            <person name="Klenk H.P."/>
            <person name="Zhou Y."/>
            <person name="Lilburn T.G."/>
            <person name="Beck B.J."/>
            <person name="De Vos P."/>
            <person name="Vandamme P."/>
            <person name="Eisen J.A."/>
            <person name="Garrity G."/>
            <person name="Hugenholtz P."/>
            <person name="Kyrpides N.C."/>
        </authorList>
    </citation>
    <scope>NUCLEOTIDE SEQUENCE [LARGE SCALE GENOMIC DNA]</scope>
    <source>
        <strain evidence="5 6">CGMCC 1.10115</strain>
    </source>
</reference>
<dbReference type="NCBIfam" id="NF041000">
    <property type="entry name" value="ATPase_ComGA"/>
    <property type="match status" value="1"/>
</dbReference>
<dbReference type="EMBL" id="VLKI01000018">
    <property type="protein sequence ID" value="TWH81021.1"/>
    <property type="molecule type" value="Genomic_DNA"/>
</dbReference>
<proteinExistence type="inferred from homology"/>
<feature type="domain" description="Bacterial type II secretion system protein E" evidence="4">
    <location>
        <begin position="204"/>
        <end position="218"/>
    </location>
</feature>
<dbReference type="GeneID" id="65405531"/>
<comment type="similarity">
    <text evidence="1">Belongs to the GSP E family.</text>
</comment>
<dbReference type="PANTHER" id="PTHR30258">
    <property type="entry name" value="TYPE II SECRETION SYSTEM PROTEIN GSPE-RELATED"/>
    <property type="match status" value="1"/>
</dbReference>
<dbReference type="InterPro" id="IPR047667">
    <property type="entry name" value="ATPase_ComGA"/>
</dbReference>
<dbReference type="Pfam" id="PF00437">
    <property type="entry name" value="T2SSE"/>
    <property type="match status" value="1"/>
</dbReference>
<dbReference type="RefSeq" id="WP_144544951.1">
    <property type="nucleotide sequence ID" value="NZ_CBCSDC010000020.1"/>
</dbReference>
<evidence type="ECO:0000259" key="4">
    <source>
        <dbReference type="PROSITE" id="PS00662"/>
    </source>
</evidence>
<keyword evidence="2" id="KW-0547">Nucleotide-binding</keyword>
<dbReference type="Gene3D" id="3.30.450.90">
    <property type="match status" value="1"/>
</dbReference>
<gene>
    <name evidence="5" type="ORF">IQ19_04438</name>
</gene>
<dbReference type="AlphaFoldDB" id="A0A562JCZ1"/>
<keyword evidence="6" id="KW-1185">Reference proteome</keyword>
<evidence type="ECO:0000313" key="6">
    <source>
        <dbReference type="Proteomes" id="UP000318667"/>
    </source>
</evidence>
<dbReference type="PROSITE" id="PS00662">
    <property type="entry name" value="T2SP_E"/>
    <property type="match status" value="1"/>
</dbReference>
<name>A0A562JCZ1_9BACI</name>
<evidence type="ECO:0000256" key="2">
    <source>
        <dbReference type="ARBA" id="ARBA00022741"/>
    </source>
</evidence>